<protein>
    <submittedName>
        <fullName evidence="2">HEPN domain-containing protein</fullName>
    </submittedName>
</protein>
<accession>A0A4R2GRI4</accession>
<organism evidence="2 3">
    <name type="scientific">Natronoflexus pectinivorans</name>
    <dbReference type="NCBI Taxonomy" id="682526"/>
    <lineage>
        <taxon>Bacteria</taxon>
        <taxon>Pseudomonadati</taxon>
        <taxon>Bacteroidota</taxon>
        <taxon>Bacteroidia</taxon>
        <taxon>Marinilabiliales</taxon>
        <taxon>Marinilabiliaceae</taxon>
        <taxon>Natronoflexus</taxon>
    </lineage>
</organism>
<dbReference type="SUPFAM" id="SSF81593">
    <property type="entry name" value="Nucleotidyltransferase substrate binding subunit/domain"/>
    <property type="match status" value="1"/>
</dbReference>
<evidence type="ECO:0000313" key="2">
    <source>
        <dbReference type="EMBL" id="TCO10756.1"/>
    </source>
</evidence>
<dbReference type="PROSITE" id="PS50910">
    <property type="entry name" value="HEPN"/>
    <property type="match status" value="1"/>
</dbReference>
<proteinExistence type="predicted"/>
<dbReference type="OrthoDB" id="9808176at2"/>
<evidence type="ECO:0000313" key="3">
    <source>
        <dbReference type="Proteomes" id="UP000295221"/>
    </source>
</evidence>
<reference evidence="2 3" key="1">
    <citation type="submission" date="2019-03" db="EMBL/GenBank/DDBJ databases">
        <title>Genomic Encyclopedia of Type Strains, Phase IV (KMG-IV): sequencing the most valuable type-strain genomes for metagenomic binning, comparative biology and taxonomic classification.</title>
        <authorList>
            <person name="Goeker M."/>
        </authorList>
    </citation>
    <scope>NUCLEOTIDE SEQUENCE [LARGE SCALE GENOMIC DNA]</scope>
    <source>
        <strain evidence="2 3">DSM 24179</strain>
    </source>
</reference>
<dbReference type="AlphaFoldDB" id="A0A4R2GRI4"/>
<dbReference type="SMART" id="SM00748">
    <property type="entry name" value="HEPN"/>
    <property type="match status" value="1"/>
</dbReference>
<evidence type="ECO:0000259" key="1">
    <source>
        <dbReference type="PROSITE" id="PS50910"/>
    </source>
</evidence>
<dbReference type="Gene3D" id="1.20.120.330">
    <property type="entry name" value="Nucleotidyltransferases domain 2"/>
    <property type="match status" value="1"/>
</dbReference>
<dbReference type="Pfam" id="PF05168">
    <property type="entry name" value="HEPN"/>
    <property type="match status" value="1"/>
</dbReference>
<comment type="caution">
    <text evidence="2">The sequence shown here is derived from an EMBL/GenBank/DDBJ whole genome shotgun (WGS) entry which is preliminary data.</text>
</comment>
<dbReference type="RefSeq" id="WP_132431500.1">
    <property type="nucleotide sequence ID" value="NZ_SLWK01000001.1"/>
</dbReference>
<dbReference type="InterPro" id="IPR007842">
    <property type="entry name" value="HEPN_dom"/>
</dbReference>
<gene>
    <name evidence="2" type="ORF">EV194_101388</name>
</gene>
<dbReference type="Proteomes" id="UP000295221">
    <property type="component" value="Unassembled WGS sequence"/>
</dbReference>
<name>A0A4R2GRI4_9BACT</name>
<feature type="domain" description="HEPN" evidence="1">
    <location>
        <begin position="15"/>
        <end position="123"/>
    </location>
</feature>
<dbReference type="EMBL" id="SLWK01000001">
    <property type="protein sequence ID" value="TCO10756.1"/>
    <property type="molecule type" value="Genomic_DNA"/>
</dbReference>
<keyword evidence="3" id="KW-1185">Reference proteome</keyword>
<sequence>MNKATVDYIKQWLIKANEDLLVVEKLTESEIVATSSVCFHCQQAVEKFLKAYLIANGVEIKKTHNIEFLLSECSDFDKDFINIDPKELSDFGVDARYPGDMYIPDEVETLEYKKLAFEIKKFVESKIYNILQSK</sequence>